<dbReference type="NCBIfam" id="TIGR02532">
    <property type="entry name" value="IV_pilin_GFxxxE"/>
    <property type="match status" value="1"/>
</dbReference>
<evidence type="ECO:0000256" key="7">
    <source>
        <dbReference type="ARBA" id="ARBA00022989"/>
    </source>
</evidence>
<accession>A0A3B0UXN6</accession>
<feature type="transmembrane region" description="Helical" evidence="9">
    <location>
        <begin position="12"/>
        <end position="33"/>
    </location>
</feature>
<evidence type="ECO:0000256" key="6">
    <source>
        <dbReference type="ARBA" id="ARBA00022692"/>
    </source>
</evidence>
<evidence type="ECO:0000256" key="1">
    <source>
        <dbReference type="ARBA" id="ARBA00004377"/>
    </source>
</evidence>
<keyword evidence="7 9" id="KW-1133">Transmembrane helix</keyword>
<dbReference type="EMBL" id="UOEW01000036">
    <property type="protein sequence ID" value="VAW33510.1"/>
    <property type="molecule type" value="Genomic_DNA"/>
</dbReference>
<proteinExistence type="inferred from homology"/>
<evidence type="ECO:0000256" key="2">
    <source>
        <dbReference type="ARBA" id="ARBA00008358"/>
    </source>
</evidence>
<keyword evidence="5" id="KW-0997">Cell inner membrane</keyword>
<evidence type="ECO:0000256" key="5">
    <source>
        <dbReference type="ARBA" id="ARBA00022519"/>
    </source>
</evidence>
<feature type="domain" description="Type II secretion system protein GspI C-terminal" evidence="10">
    <location>
        <begin position="43"/>
        <end position="118"/>
    </location>
</feature>
<dbReference type="PANTHER" id="PTHR38779:SF2">
    <property type="entry name" value="TYPE II SECRETION SYSTEM PROTEIN I-RELATED"/>
    <property type="match status" value="1"/>
</dbReference>
<dbReference type="NCBIfam" id="TIGR01707">
    <property type="entry name" value="gspI"/>
    <property type="match status" value="1"/>
</dbReference>
<keyword evidence="6 9" id="KW-0812">Transmembrane</keyword>
<sequence>MHNKVFQSGFTLLEVIVSLAILMIALTAIITAGSNRAQTLIELRERNRALLVANNVLEKYYTEPVTVGVFDGKQENGNIDWNWQISVTQTNNNHIYRLDVVVSKDNDFSYSSAQLVGFKWK</sequence>
<dbReference type="InterPro" id="IPR010052">
    <property type="entry name" value="T2SS_protein-GspI"/>
</dbReference>
<dbReference type="GO" id="GO:0005886">
    <property type="term" value="C:plasma membrane"/>
    <property type="evidence" value="ECO:0007669"/>
    <property type="project" value="UniProtKB-SubCell"/>
</dbReference>
<comment type="subcellular location">
    <subcellularLocation>
        <location evidence="1">Cell inner membrane</location>
        <topology evidence="1">Single-pass membrane protein</topology>
    </subcellularLocation>
</comment>
<dbReference type="InterPro" id="IPR012902">
    <property type="entry name" value="N_methyl_site"/>
</dbReference>
<name>A0A3B0UXN6_9ZZZZ</name>
<reference evidence="11" key="1">
    <citation type="submission" date="2018-06" db="EMBL/GenBank/DDBJ databases">
        <authorList>
            <person name="Zhirakovskaya E."/>
        </authorList>
    </citation>
    <scope>NUCLEOTIDE SEQUENCE</scope>
</reference>
<dbReference type="Gene3D" id="3.30.1300.30">
    <property type="entry name" value="GSPII I/J protein-like"/>
    <property type="match status" value="1"/>
</dbReference>
<dbReference type="InterPro" id="IPR045584">
    <property type="entry name" value="Pilin-like"/>
</dbReference>
<dbReference type="PROSITE" id="PS00409">
    <property type="entry name" value="PROKAR_NTER_METHYL"/>
    <property type="match status" value="1"/>
</dbReference>
<evidence type="ECO:0000313" key="11">
    <source>
        <dbReference type="EMBL" id="VAW33510.1"/>
    </source>
</evidence>
<dbReference type="InterPro" id="IPR003413">
    <property type="entry name" value="T2SS_GspI_C"/>
</dbReference>
<dbReference type="AlphaFoldDB" id="A0A3B0UXN6"/>
<dbReference type="Pfam" id="PF07963">
    <property type="entry name" value="N_methyl"/>
    <property type="match status" value="1"/>
</dbReference>
<dbReference type="Pfam" id="PF02501">
    <property type="entry name" value="T2SSI"/>
    <property type="match status" value="1"/>
</dbReference>
<evidence type="ECO:0000256" key="8">
    <source>
        <dbReference type="ARBA" id="ARBA00023136"/>
    </source>
</evidence>
<gene>
    <name evidence="11" type="ORF">MNBD_GAMMA01-94</name>
</gene>
<dbReference type="PANTHER" id="PTHR38779">
    <property type="entry name" value="TYPE II SECRETION SYSTEM PROTEIN I-RELATED"/>
    <property type="match status" value="1"/>
</dbReference>
<evidence type="ECO:0000256" key="9">
    <source>
        <dbReference type="SAM" id="Phobius"/>
    </source>
</evidence>
<dbReference type="SUPFAM" id="SSF54523">
    <property type="entry name" value="Pili subunits"/>
    <property type="match status" value="1"/>
</dbReference>
<evidence type="ECO:0000256" key="3">
    <source>
        <dbReference type="ARBA" id="ARBA00022475"/>
    </source>
</evidence>
<keyword evidence="3" id="KW-1003">Cell membrane</keyword>
<comment type="similarity">
    <text evidence="2">Belongs to the GSP I family.</text>
</comment>
<organism evidence="11">
    <name type="scientific">hydrothermal vent metagenome</name>
    <dbReference type="NCBI Taxonomy" id="652676"/>
    <lineage>
        <taxon>unclassified sequences</taxon>
        <taxon>metagenomes</taxon>
        <taxon>ecological metagenomes</taxon>
    </lineage>
</organism>
<keyword evidence="8 9" id="KW-0472">Membrane</keyword>
<dbReference type="GO" id="GO:0015628">
    <property type="term" value="P:protein secretion by the type II secretion system"/>
    <property type="evidence" value="ECO:0007669"/>
    <property type="project" value="InterPro"/>
</dbReference>
<dbReference type="GO" id="GO:0015627">
    <property type="term" value="C:type II protein secretion system complex"/>
    <property type="evidence" value="ECO:0007669"/>
    <property type="project" value="InterPro"/>
</dbReference>
<keyword evidence="4" id="KW-0488">Methylation</keyword>
<protein>
    <recommendedName>
        <fullName evidence="10">Type II secretion system protein GspI C-terminal domain-containing protein</fullName>
    </recommendedName>
</protein>
<evidence type="ECO:0000256" key="4">
    <source>
        <dbReference type="ARBA" id="ARBA00022481"/>
    </source>
</evidence>
<evidence type="ECO:0000259" key="10">
    <source>
        <dbReference type="Pfam" id="PF02501"/>
    </source>
</evidence>